<evidence type="ECO:0000256" key="1">
    <source>
        <dbReference type="SAM" id="MobiDB-lite"/>
    </source>
</evidence>
<feature type="signal peptide" evidence="2">
    <location>
        <begin position="1"/>
        <end position="18"/>
    </location>
</feature>
<evidence type="ECO:0008006" key="5">
    <source>
        <dbReference type="Google" id="ProtNLM"/>
    </source>
</evidence>
<organism evidence="3 4">
    <name type="scientific">Gluconobacter oxydans DSM 3504</name>
    <dbReference type="NCBI Taxonomy" id="1288313"/>
    <lineage>
        <taxon>Bacteria</taxon>
        <taxon>Pseudomonadati</taxon>
        <taxon>Pseudomonadota</taxon>
        <taxon>Alphaproteobacteria</taxon>
        <taxon>Acetobacterales</taxon>
        <taxon>Acetobacteraceae</taxon>
        <taxon>Gluconobacter</taxon>
    </lineage>
</organism>
<proteinExistence type="predicted"/>
<evidence type="ECO:0000313" key="3">
    <source>
        <dbReference type="EMBL" id="AHK71721.1"/>
    </source>
</evidence>
<reference evidence="3 4" key="1">
    <citation type="journal article" date="2015" name="Appl. Microbiol. Biotechnol.">
        <title>The consequence of an additional NADH dehydrogenase paralog on the growth of Gluconobacter oxydans DSM3504.</title>
        <authorList>
            <person name="Kostner D."/>
            <person name="Luchterhand B."/>
            <person name="Junker A."/>
            <person name="Volland S."/>
            <person name="Daniel R."/>
            <person name="Buchs J."/>
            <person name="Liebl W."/>
            <person name="Ehrenreich A."/>
        </authorList>
    </citation>
    <scope>NUCLEOTIDE SEQUENCE [LARGE SCALE GENOMIC DNA]</scope>
    <source>
        <strain evidence="3">DSM 3504</strain>
    </source>
</reference>
<feature type="chain" id="PRO_5001650274" description="Lipoprotein" evidence="2">
    <location>
        <begin position="19"/>
        <end position="120"/>
    </location>
</feature>
<dbReference type="Proteomes" id="UP000031656">
    <property type="component" value="Chromosome"/>
</dbReference>
<dbReference type="HOGENOM" id="CLU_160615_0_0_5"/>
<dbReference type="PROSITE" id="PS51257">
    <property type="entry name" value="PROKAR_LIPOPROTEIN"/>
    <property type="match status" value="1"/>
</dbReference>
<keyword evidence="2" id="KW-0732">Signal</keyword>
<protein>
    <recommendedName>
        <fullName evidence="5">Lipoprotein</fullName>
    </recommendedName>
</protein>
<feature type="region of interest" description="Disordered" evidence="1">
    <location>
        <begin position="21"/>
        <end position="63"/>
    </location>
</feature>
<sequence>MRSFWLSLVALPLLAACAKQPTAPARPAGSPPTQARIPPQDFAPGLAEETSEDGKKKLFNDPSAPLNTPLCGTALQEQAQAGAAIYPQSVASTSSCPRNACFQPLTGTYIAATGAQSVCR</sequence>
<accession>A0A067Z3R4</accession>
<evidence type="ECO:0000256" key="2">
    <source>
        <dbReference type="SAM" id="SignalP"/>
    </source>
</evidence>
<dbReference type="GeneID" id="56906065"/>
<gene>
    <name evidence="3" type="ORF">GLS_c18470</name>
</gene>
<name>A0A067Z3R4_GLUOY</name>
<dbReference type="RefSeq" id="WP_041112018.1">
    <property type="nucleotide sequence ID" value="NZ_CP004373.1"/>
</dbReference>
<evidence type="ECO:0000313" key="4">
    <source>
        <dbReference type="Proteomes" id="UP000031656"/>
    </source>
</evidence>
<dbReference type="EMBL" id="CP004373">
    <property type="protein sequence ID" value="AHK71721.1"/>
    <property type="molecule type" value="Genomic_DNA"/>
</dbReference>
<dbReference type="KEGG" id="goy:GLS_c18470"/>
<dbReference type="AlphaFoldDB" id="A0A067Z3R4"/>